<dbReference type="SUPFAM" id="SSF54637">
    <property type="entry name" value="Thioesterase/thiol ester dehydrase-isomerase"/>
    <property type="match status" value="1"/>
</dbReference>
<dbReference type="InterPro" id="IPR006683">
    <property type="entry name" value="Thioestr_dom"/>
</dbReference>
<reference evidence="4 5" key="1">
    <citation type="journal article" date="2016" name="Nat. Commun.">
        <title>Thousands of microbial genomes shed light on interconnected biogeochemical processes in an aquifer system.</title>
        <authorList>
            <person name="Anantharaman K."/>
            <person name="Brown C.T."/>
            <person name="Hug L.A."/>
            <person name="Sharon I."/>
            <person name="Castelle C.J."/>
            <person name="Probst A.J."/>
            <person name="Thomas B.C."/>
            <person name="Singh A."/>
            <person name="Wilkins M.J."/>
            <person name="Karaoz U."/>
            <person name="Brodie E.L."/>
            <person name="Williams K.H."/>
            <person name="Hubbard S.S."/>
            <person name="Banfield J.F."/>
        </authorList>
    </citation>
    <scope>NUCLEOTIDE SEQUENCE [LARGE SCALE GENOMIC DNA]</scope>
</reference>
<dbReference type="PANTHER" id="PTHR21660:SF1">
    <property type="entry name" value="ACYL-COENZYME A THIOESTERASE 13"/>
    <property type="match status" value="1"/>
</dbReference>
<accession>A0A1F6UVR4</accession>
<comment type="caution">
    <text evidence="4">The sequence shown here is derived from an EMBL/GenBank/DDBJ whole genome shotgun (WGS) entry which is preliminary data.</text>
</comment>
<evidence type="ECO:0000256" key="1">
    <source>
        <dbReference type="ARBA" id="ARBA00008324"/>
    </source>
</evidence>
<dbReference type="Gene3D" id="3.10.129.10">
    <property type="entry name" value="Hotdog Thioesterase"/>
    <property type="match status" value="1"/>
</dbReference>
<keyword evidence="2" id="KW-0378">Hydrolase</keyword>
<dbReference type="GO" id="GO:0047617">
    <property type="term" value="F:fatty acyl-CoA hydrolase activity"/>
    <property type="evidence" value="ECO:0007669"/>
    <property type="project" value="InterPro"/>
</dbReference>
<dbReference type="EMBL" id="MFSP01000198">
    <property type="protein sequence ID" value="OGI61399.1"/>
    <property type="molecule type" value="Genomic_DNA"/>
</dbReference>
<dbReference type="InterPro" id="IPR029069">
    <property type="entry name" value="HotDog_dom_sf"/>
</dbReference>
<gene>
    <name evidence="4" type="ORF">A2W18_04860</name>
</gene>
<dbReference type="Pfam" id="PF03061">
    <property type="entry name" value="4HBT"/>
    <property type="match status" value="1"/>
</dbReference>
<dbReference type="InterPro" id="IPR039298">
    <property type="entry name" value="ACOT13"/>
</dbReference>
<dbReference type="Proteomes" id="UP000179076">
    <property type="component" value="Unassembled WGS sequence"/>
</dbReference>
<dbReference type="NCBIfam" id="TIGR00369">
    <property type="entry name" value="unchar_dom_1"/>
    <property type="match status" value="1"/>
</dbReference>
<dbReference type="CDD" id="cd03443">
    <property type="entry name" value="PaaI_thioesterase"/>
    <property type="match status" value="1"/>
</dbReference>
<dbReference type="AlphaFoldDB" id="A0A1F6UVR4"/>
<dbReference type="InterPro" id="IPR003736">
    <property type="entry name" value="PAAI_dom"/>
</dbReference>
<evidence type="ECO:0000256" key="2">
    <source>
        <dbReference type="ARBA" id="ARBA00022801"/>
    </source>
</evidence>
<name>A0A1F6UVR4_9PROT</name>
<evidence type="ECO:0000259" key="3">
    <source>
        <dbReference type="Pfam" id="PF03061"/>
    </source>
</evidence>
<sequence length="149" mass="16162">MNDTSVPEGFKPIKRLAAFMEMLGPIYVKTVGKSHIVALRIDEKHLNIAGIAHGGMLVTLADSALGINLSYHDEPPRRLVTVNLSTDFLQPAKLGDWIEAHVTVQRMGIHLAFASCNLMCGTKHVLRASGVFAVLQAGSTIPSKERFDG</sequence>
<protein>
    <recommendedName>
        <fullName evidence="3">Thioesterase domain-containing protein</fullName>
    </recommendedName>
</protein>
<dbReference type="PANTHER" id="PTHR21660">
    <property type="entry name" value="THIOESTERASE SUPERFAMILY MEMBER-RELATED"/>
    <property type="match status" value="1"/>
</dbReference>
<evidence type="ECO:0000313" key="4">
    <source>
        <dbReference type="EMBL" id="OGI61399.1"/>
    </source>
</evidence>
<evidence type="ECO:0000313" key="5">
    <source>
        <dbReference type="Proteomes" id="UP000179076"/>
    </source>
</evidence>
<comment type="similarity">
    <text evidence="1">Belongs to the thioesterase PaaI family.</text>
</comment>
<organism evidence="4 5">
    <name type="scientific">Candidatus Muproteobacteria bacterium RBG_16_60_9</name>
    <dbReference type="NCBI Taxonomy" id="1817755"/>
    <lineage>
        <taxon>Bacteria</taxon>
        <taxon>Pseudomonadati</taxon>
        <taxon>Pseudomonadota</taxon>
        <taxon>Candidatus Muproteobacteria</taxon>
    </lineage>
</organism>
<feature type="domain" description="Thioesterase" evidence="3">
    <location>
        <begin position="50"/>
        <end position="122"/>
    </location>
</feature>
<proteinExistence type="inferred from homology"/>